<keyword evidence="2" id="KW-1185">Reference proteome</keyword>
<dbReference type="EMBL" id="CP139957">
    <property type="protein sequence ID" value="WPX08238.1"/>
    <property type="molecule type" value="Genomic_DNA"/>
</dbReference>
<name>A0ABZ0U0K0_9FIRM</name>
<dbReference type="Proteomes" id="UP001322744">
    <property type="component" value="Chromosome"/>
</dbReference>
<evidence type="ECO:0000313" key="1">
    <source>
        <dbReference type="EMBL" id="WPX08238.1"/>
    </source>
</evidence>
<protein>
    <submittedName>
        <fullName evidence="1">Uncharacterized protein</fullName>
    </submittedName>
</protein>
<proteinExistence type="predicted"/>
<evidence type="ECO:0000313" key="2">
    <source>
        <dbReference type="Proteomes" id="UP001322744"/>
    </source>
</evidence>
<reference evidence="1 2" key="1">
    <citation type="submission" date="2023-12" db="EMBL/GenBank/DDBJ databases">
        <authorList>
            <person name="Manesh M.J.H."/>
            <person name="Bing R.G."/>
            <person name="Willard D.J."/>
            <person name="Kelly R.M."/>
        </authorList>
    </citation>
    <scope>NUCLEOTIDE SEQUENCE [LARGE SCALE GENOMIC DNA]</scope>
    <source>
        <strain evidence="1 2">DSM 8977</strain>
    </source>
</reference>
<gene>
    <name evidence="1" type="ORF">SOJ16_002105</name>
</gene>
<dbReference type="InterPro" id="IPR049215">
    <property type="entry name" value="DUF6809"/>
</dbReference>
<accession>A0ABZ0U0K0</accession>
<sequence>MITLEKIQPENDLFERMFSQFTIELASCRSNEILKDQEYLKTTGTISILETKLKELLNDEALKIYTEIEELQSYLCAIYELHGYRQGFKDGARLVTKLLIE</sequence>
<dbReference type="RefSeq" id="WP_045175524.1">
    <property type="nucleotide sequence ID" value="NZ_CP139957.1"/>
</dbReference>
<organism evidence="1 2">
    <name type="scientific">Anaerocellum danielii</name>
    <dbReference type="NCBI Taxonomy" id="1387557"/>
    <lineage>
        <taxon>Bacteria</taxon>
        <taxon>Bacillati</taxon>
        <taxon>Bacillota</taxon>
        <taxon>Bacillota incertae sedis</taxon>
        <taxon>Caldicellulosiruptorales</taxon>
        <taxon>Caldicellulosiruptoraceae</taxon>
        <taxon>Anaerocellum</taxon>
    </lineage>
</organism>
<dbReference type="Pfam" id="PF20648">
    <property type="entry name" value="DUF6809"/>
    <property type="match status" value="1"/>
</dbReference>